<sequence length="311" mass="34850">MMGSALHSLTSAEDGLHATTCLSDKRIAPRRKLQPTPRKHPTKLVRALSTSPPFLGHHFMSGQFRLHPEPGTERSVPLRPWKNAYHTIRHGHIGTALLLPHVLLPIYGIYVLAHRSGYWTAEFERGLAFAIALIQGLSFGSVIALSIVRFSSSGKAIKGRRIEKTATEEEDYKQYRIEFFLRVATYTFLGTILWEYLVHSKYSPVADEQARDTSSGFLTASGSLRRFLKNDSILPRAAESRDAYSGLGLNYNLADKAKQFKKAVDDSPRIRIPGTGAPPKSIFFETYEKVWKKLTSGPRPGLFEIGPKTWV</sequence>
<dbReference type="AlphaFoldDB" id="R9PGB0"/>
<evidence type="ECO:0000313" key="3">
    <source>
        <dbReference type="Proteomes" id="UP000014071"/>
    </source>
</evidence>
<keyword evidence="1" id="KW-0812">Transmembrane</keyword>
<dbReference type="EMBL" id="DF238808">
    <property type="protein sequence ID" value="GAC97150.1"/>
    <property type="molecule type" value="Genomic_DNA"/>
</dbReference>
<dbReference type="Proteomes" id="UP000014071">
    <property type="component" value="Unassembled WGS sequence"/>
</dbReference>
<proteinExistence type="predicted"/>
<keyword evidence="1" id="KW-0472">Membrane</keyword>
<dbReference type="OrthoDB" id="3362298at2759"/>
<keyword evidence="1" id="KW-1133">Transmembrane helix</keyword>
<feature type="transmembrane region" description="Helical" evidence="1">
    <location>
        <begin position="125"/>
        <end position="148"/>
    </location>
</feature>
<accession>R9PGB0</accession>
<dbReference type="HOGENOM" id="CLU_1103473_0_0_1"/>
<evidence type="ECO:0000256" key="1">
    <source>
        <dbReference type="SAM" id="Phobius"/>
    </source>
</evidence>
<reference evidence="3" key="1">
    <citation type="journal article" date="2013" name="Genome Announc.">
        <title>Draft genome sequence of the basidiomycetous yeast-like fungus Pseudozyma hubeiensis SY62, which produces an abundant amount of the biosurfactant mannosylerythritol lipids.</title>
        <authorList>
            <person name="Konishi M."/>
            <person name="Hatada Y."/>
            <person name="Horiuchi J."/>
        </authorList>
    </citation>
    <scope>NUCLEOTIDE SEQUENCE [LARGE SCALE GENOMIC DNA]</scope>
    <source>
        <strain evidence="3">SY62</strain>
    </source>
</reference>
<organism evidence="2 3">
    <name type="scientific">Pseudozyma hubeiensis (strain SY62)</name>
    <name type="common">Yeast</name>
    <dbReference type="NCBI Taxonomy" id="1305764"/>
    <lineage>
        <taxon>Eukaryota</taxon>
        <taxon>Fungi</taxon>
        <taxon>Dikarya</taxon>
        <taxon>Basidiomycota</taxon>
        <taxon>Ustilaginomycotina</taxon>
        <taxon>Ustilaginomycetes</taxon>
        <taxon>Ustilaginales</taxon>
        <taxon>Ustilaginaceae</taxon>
        <taxon>Pseudozyma</taxon>
    </lineage>
</organism>
<dbReference type="RefSeq" id="XP_012190737.1">
    <property type="nucleotide sequence ID" value="XM_012335347.1"/>
</dbReference>
<feature type="transmembrane region" description="Helical" evidence="1">
    <location>
        <begin position="93"/>
        <end position="113"/>
    </location>
</feature>
<evidence type="ECO:0000313" key="2">
    <source>
        <dbReference type="EMBL" id="GAC97150.1"/>
    </source>
</evidence>
<dbReference type="eggNOG" id="ENOG502RCEX">
    <property type="taxonomic scope" value="Eukaryota"/>
</dbReference>
<keyword evidence="3" id="KW-1185">Reference proteome</keyword>
<name>R9PGB0_PSEHS</name>
<gene>
    <name evidence="2" type="ORF">PHSY_004735</name>
</gene>
<dbReference type="GeneID" id="24110016"/>
<feature type="transmembrane region" description="Helical" evidence="1">
    <location>
        <begin position="179"/>
        <end position="197"/>
    </location>
</feature>
<protein>
    <submittedName>
        <fullName evidence="2">Uncharacterized protein</fullName>
    </submittedName>
</protein>